<evidence type="ECO:0000256" key="1">
    <source>
        <dbReference type="SAM" id="MobiDB-lite"/>
    </source>
</evidence>
<protein>
    <submittedName>
        <fullName evidence="2">TRAP-type C4-dicarboxylate transport system, small permease component</fullName>
    </submittedName>
</protein>
<reference evidence="2" key="1">
    <citation type="submission" date="2020-02" db="EMBL/GenBank/DDBJ databases">
        <authorList>
            <person name="Meier V. D."/>
        </authorList>
    </citation>
    <scope>NUCLEOTIDE SEQUENCE</scope>
    <source>
        <strain evidence="2">AVDCRST_MAG04</strain>
    </source>
</reference>
<evidence type="ECO:0000313" key="2">
    <source>
        <dbReference type="EMBL" id="CAA9240215.1"/>
    </source>
</evidence>
<gene>
    <name evidence="2" type="ORF">AVDCRST_MAG04-1572</name>
</gene>
<feature type="non-terminal residue" evidence="2">
    <location>
        <position position="1"/>
    </location>
</feature>
<accession>A0A6J4I3Q3</accession>
<feature type="non-terminal residue" evidence="2">
    <location>
        <position position="215"/>
    </location>
</feature>
<name>A0A6J4I3Q3_9PROT</name>
<organism evidence="2">
    <name type="scientific">uncultured Acetobacteraceae bacterium</name>
    <dbReference type="NCBI Taxonomy" id="169975"/>
    <lineage>
        <taxon>Bacteria</taxon>
        <taxon>Pseudomonadati</taxon>
        <taxon>Pseudomonadota</taxon>
        <taxon>Alphaproteobacteria</taxon>
        <taxon>Acetobacterales</taxon>
        <taxon>Acetobacteraceae</taxon>
        <taxon>environmental samples</taxon>
    </lineage>
</organism>
<dbReference type="AlphaFoldDB" id="A0A6J4I3Q3"/>
<feature type="region of interest" description="Disordered" evidence="1">
    <location>
        <begin position="171"/>
        <end position="215"/>
    </location>
</feature>
<sequence length="215" mass="23348">AAPAARHRPAQHRGRPDVRLVHPAADRRGRLRGLRALRVPRADDLGLRRVLHVVRHAVHDGGRLRAVAQRPRAGRLPVPQLPTAAAGLVRLGPLRAVLLPGDLRLHDLRLDLLRRQSAPERAQHVQPDRPGDLAVQVPHPRGGRAAAAARAGGGGALLAVHPRWRLAAAPLRRGRAGADNPRRGGRARPRGVGARDGAQRRDPRRTGRRPTGWQV</sequence>
<dbReference type="EMBL" id="CADCTL010000111">
    <property type="protein sequence ID" value="CAA9240215.1"/>
    <property type="molecule type" value="Genomic_DNA"/>
</dbReference>
<proteinExistence type="predicted"/>